<gene>
    <name evidence="1" type="ORF">PSS4_v1_1080026</name>
    <name evidence="8" type="ORF">RD1301_v1_360023</name>
    <name evidence="2" type="ORF">RUN1744_v1_380019</name>
    <name evidence="3" type="ORF">RUN1985_v1_620130</name>
    <name evidence="7" type="ORF">RUN215_v1_1010027</name>
    <name evidence="4" type="ORF">TD1301_v1_960028</name>
    <name evidence="5" type="ORF">TF3108_v1_900007</name>
    <name evidence="6" type="ORF">TO10_v1_1110025</name>
</gene>
<evidence type="ECO:0000313" key="2">
    <source>
        <dbReference type="EMBL" id="CUV23267.1"/>
    </source>
</evidence>
<protein>
    <submittedName>
        <fullName evidence="2">Conserved hypothethical protein</fullName>
    </submittedName>
</protein>
<dbReference type="EMBL" id="LN899822">
    <property type="protein sequence ID" value="CUV59278.1"/>
    <property type="molecule type" value="Genomic_DNA"/>
</dbReference>
<evidence type="ECO:0000313" key="3">
    <source>
        <dbReference type="EMBL" id="CUV30342.1"/>
    </source>
</evidence>
<dbReference type="EMBL" id="LN899825">
    <property type="protein sequence ID" value="CUV34558.1"/>
    <property type="molecule type" value="Genomic_DNA"/>
</dbReference>
<organism evidence="2">
    <name type="scientific">Ralstonia solanacearum</name>
    <name type="common">Pseudomonas solanacearum</name>
    <dbReference type="NCBI Taxonomy" id="305"/>
    <lineage>
        <taxon>Bacteria</taxon>
        <taxon>Pseudomonadati</taxon>
        <taxon>Pseudomonadota</taxon>
        <taxon>Betaproteobacteria</taxon>
        <taxon>Burkholderiales</taxon>
        <taxon>Burkholderiaceae</taxon>
        <taxon>Ralstonia</taxon>
        <taxon>Ralstonia solanacearum species complex</taxon>
    </lineage>
</organism>
<evidence type="ECO:0000313" key="1">
    <source>
        <dbReference type="EMBL" id="CUV19667.1"/>
    </source>
</evidence>
<dbReference type="EMBL" id="LN899823">
    <property type="protein sequence ID" value="CUV23267.1"/>
    <property type="molecule type" value="Genomic_DNA"/>
</dbReference>
<dbReference type="EMBL" id="LN899826">
    <property type="protein sequence ID" value="CUV41897.1"/>
    <property type="molecule type" value="Genomic_DNA"/>
</dbReference>
<evidence type="ECO:0000313" key="6">
    <source>
        <dbReference type="EMBL" id="CUV47794.1"/>
    </source>
</evidence>
<reference evidence="2" key="1">
    <citation type="submission" date="2015-10" db="EMBL/GenBank/DDBJ databases">
        <authorList>
            <person name="Gilbert D.G."/>
        </authorList>
    </citation>
    <scope>NUCLEOTIDE SEQUENCE</scope>
    <source>
        <strain evidence="2">Phyl III-seqv23</strain>
    </source>
</reference>
<dbReference type="EMBL" id="LN899824">
    <property type="protein sequence ID" value="CUV30342.1"/>
    <property type="molecule type" value="Genomic_DNA"/>
</dbReference>
<name>A0A0S4UM05_RALSL</name>
<dbReference type="EMBL" id="LN899827">
    <property type="protein sequence ID" value="CUV47794.1"/>
    <property type="molecule type" value="Genomic_DNA"/>
</dbReference>
<evidence type="ECO:0000313" key="8">
    <source>
        <dbReference type="EMBL" id="CUV59278.1"/>
    </source>
</evidence>
<evidence type="ECO:0000313" key="7">
    <source>
        <dbReference type="EMBL" id="CUV56916.1"/>
    </source>
</evidence>
<sequence>MSAGADNTSMWWSLRLSLVDVCGAPRIMSP</sequence>
<dbReference type="EMBL" id="LN899821">
    <property type="protein sequence ID" value="CUV19667.1"/>
    <property type="molecule type" value="Genomic_DNA"/>
</dbReference>
<evidence type="ECO:0000313" key="4">
    <source>
        <dbReference type="EMBL" id="CUV34558.1"/>
    </source>
</evidence>
<evidence type="ECO:0000313" key="5">
    <source>
        <dbReference type="EMBL" id="CUV41897.1"/>
    </source>
</evidence>
<dbReference type="AlphaFoldDB" id="A0A0S4UM05"/>
<accession>A0A0S4UM05</accession>
<dbReference type="EMBL" id="LN899820">
    <property type="protein sequence ID" value="CUV56916.1"/>
    <property type="molecule type" value="Genomic_DNA"/>
</dbReference>
<proteinExistence type="predicted"/>